<organism evidence="1 2">
    <name type="scientific">Segatella oulorum</name>
    <dbReference type="NCBI Taxonomy" id="28136"/>
    <lineage>
        <taxon>Bacteria</taxon>
        <taxon>Pseudomonadati</taxon>
        <taxon>Bacteroidota</taxon>
        <taxon>Bacteroidia</taxon>
        <taxon>Bacteroidales</taxon>
        <taxon>Prevotellaceae</taxon>
        <taxon>Segatella</taxon>
    </lineage>
</organism>
<gene>
    <name evidence="1" type="ORF">SAMN02745202_02282</name>
</gene>
<sequence length="170" mass="19999">MKRKLVFLIFTYLVLASCTNGQVNTRERQIRFPKYEKFVCLGKETPSTNLKKTSMKIVMYADSTGCTGCKLQLDMWKFYIDDIRKVSNGRVSFLFYLQPRSIKELKYLLESEEFDYPVCIDIKGRFAKLNNLNGDYVCLLDKDNRIVLEGHPLQSARIKKKYFDKISQYK</sequence>
<dbReference type="STRING" id="28136.SAMN02745202_02282"/>
<evidence type="ECO:0000313" key="2">
    <source>
        <dbReference type="Proteomes" id="UP000190065"/>
    </source>
</evidence>
<dbReference type="PROSITE" id="PS51257">
    <property type="entry name" value="PROKAR_LIPOPROTEIN"/>
    <property type="match status" value="1"/>
</dbReference>
<dbReference type="EMBL" id="FUXK01000034">
    <property type="protein sequence ID" value="SKA15697.1"/>
    <property type="molecule type" value="Genomic_DNA"/>
</dbReference>
<proteinExistence type="predicted"/>
<dbReference type="GeneID" id="95424940"/>
<evidence type="ECO:0000313" key="1">
    <source>
        <dbReference type="EMBL" id="SKA15697.1"/>
    </source>
</evidence>
<accession>A0A1T4RIH5</accession>
<dbReference type="Proteomes" id="UP000190065">
    <property type="component" value="Unassembled WGS sequence"/>
</dbReference>
<evidence type="ECO:0008006" key="3">
    <source>
        <dbReference type="Google" id="ProtNLM"/>
    </source>
</evidence>
<dbReference type="AlphaFoldDB" id="A0A1T4RIH5"/>
<name>A0A1T4RIH5_9BACT</name>
<reference evidence="1 2" key="1">
    <citation type="submission" date="2017-02" db="EMBL/GenBank/DDBJ databases">
        <authorList>
            <person name="Peterson S.W."/>
        </authorList>
    </citation>
    <scope>NUCLEOTIDE SEQUENCE [LARGE SCALE GENOMIC DNA]</scope>
    <source>
        <strain evidence="1 2">ATCC 43324</strain>
    </source>
</reference>
<dbReference type="RefSeq" id="WP_004379142.1">
    <property type="nucleotide sequence ID" value="NZ_FUXK01000034.1"/>
</dbReference>
<protein>
    <recommendedName>
        <fullName evidence="3">AhpC/TSA family protein</fullName>
    </recommendedName>
</protein>